<dbReference type="InterPro" id="IPR045738">
    <property type="entry name" value="DUF6088"/>
</dbReference>
<protein>
    <recommendedName>
        <fullName evidence="3">AbiEi antitoxin C-terminal domain-containing protein</fullName>
    </recommendedName>
</protein>
<dbReference type="EMBL" id="VOSC01000033">
    <property type="protein sequence ID" value="TXE06249.1"/>
    <property type="molecule type" value="Genomic_DNA"/>
</dbReference>
<dbReference type="RefSeq" id="WP_147137886.1">
    <property type="nucleotide sequence ID" value="NZ_VOSC01000033.1"/>
</dbReference>
<evidence type="ECO:0000313" key="1">
    <source>
        <dbReference type="EMBL" id="TXE06249.1"/>
    </source>
</evidence>
<evidence type="ECO:0000313" key="2">
    <source>
        <dbReference type="Proteomes" id="UP000321790"/>
    </source>
</evidence>
<reference evidence="2" key="1">
    <citation type="submission" date="2019-08" db="EMBL/GenBank/DDBJ databases">
        <title>Seonamhaeicola sediminis sp. nov., isolated from marine sediment.</title>
        <authorList>
            <person name="Cao W.R."/>
        </authorList>
    </citation>
    <scope>NUCLEOTIDE SEQUENCE [LARGE SCALE GENOMIC DNA]</scope>
    <source>
        <strain evidence="2">Gy8</strain>
    </source>
</reference>
<name>A0A5C7AEC0_9FLAO</name>
<dbReference type="Pfam" id="PF19570">
    <property type="entry name" value="DUF6088"/>
    <property type="match status" value="1"/>
</dbReference>
<accession>A0A5C7AEC0</accession>
<organism evidence="1 2">
    <name type="scientific">Seonamhaeicola algicola</name>
    <dbReference type="NCBI Taxonomy" id="1719036"/>
    <lineage>
        <taxon>Bacteria</taxon>
        <taxon>Pseudomonadati</taxon>
        <taxon>Bacteroidota</taxon>
        <taxon>Flavobacteriia</taxon>
        <taxon>Flavobacteriales</taxon>
        <taxon>Flavobacteriaceae</taxon>
    </lineage>
</organism>
<dbReference type="OrthoDB" id="9798200at2"/>
<dbReference type="Proteomes" id="UP000321790">
    <property type="component" value="Unassembled WGS sequence"/>
</dbReference>
<keyword evidence="2" id="KW-1185">Reference proteome</keyword>
<gene>
    <name evidence="1" type="ORF">FUA26_14850</name>
</gene>
<comment type="caution">
    <text evidence="1">The sequence shown here is derived from an EMBL/GenBank/DDBJ whole genome shotgun (WGS) entry which is preliminary data.</text>
</comment>
<proteinExistence type="predicted"/>
<sequence>MKATEYIRNTINRLPKGYIFTYEDFNVDVNKKEAIIKALNRMANSGKIKKLSKGKYFKPEKTPFGTLQPSQEQIVKDLLNENGKVIGYLTGYSIYNKLGLTTQVSNIIQIGKNQTRPKFKRERYTISFVKQKNIITKRNIPLLQILDSIKYVKKIPDTTIKTSCLRFLEIIRDLSLDDKKELIRLSLKYPPSTRALLGALLDEIQNKSITISLKESLNPITKYEIPGAKKALTNASNWNIT</sequence>
<dbReference type="AlphaFoldDB" id="A0A5C7AEC0"/>
<evidence type="ECO:0008006" key="3">
    <source>
        <dbReference type="Google" id="ProtNLM"/>
    </source>
</evidence>